<dbReference type="InterPro" id="IPR036259">
    <property type="entry name" value="MFS_trans_sf"/>
</dbReference>
<dbReference type="SUPFAM" id="SSF103473">
    <property type="entry name" value="MFS general substrate transporter"/>
    <property type="match status" value="1"/>
</dbReference>
<feature type="transmembrane region" description="Helical" evidence="2">
    <location>
        <begin position="207"/>
        <end position="224"/>
    </location>
</feature>
<dbReference type="InterPro" id="IPR009214">
    <property type="entry name" value="DUF1129"/>
</dbReference>
<keyword evidence="4" id="KW-1185">Reference proteome</keyword>
<dbReference type="Pfam" id="PF06570">
    <property type="entry name" value="DUF1129"/>
    <property type="match status" value="1"/>
</dbReference>
<dbReference type="EMBL" id="CP093362">
    <property type="protein sequence ID" value="UQS84962.1"/>
    <property type="molecule type" value="Genomic_DNA"/>
</dbReference>
<proteinExistence type="predicted"/>
<dbReference type="PIRSF" id="PIRSF033111">
    <property type="entry name" value="UCP033111"/>
    <property type="match status" value="1"/>
</dbReference>
<dbReference type="RefSeq" id="WP_249510942.1">
    <property type="nucleotide sequence ID" value="NZ_CP093362.1"/>
</dbReference>
<organism evidence="3 4">
    <name type="scientific">Apilactobacillus apisilvae</name>
    <dbReference type="NCBI Taxonomy" id="2923364"/>
    <lineage>
        <taxon>Bacteria</taxon>
        <taxon>Bacillati</taxon>
        <taxon>Bacillota</taxon>
        <taxon>Bacilli</taxon>
        <taxon>Lactobacillales</taxon>
        <taxon>Lactobacillaceae</taxon>
        <taxon>Apilactobacillus</taxon>
    </lineage>
</organism>
<evidence type="ECO:0000313" key="4">
    <source>
        <dbReference type="Proteomes" id="UP000831859"/>
    </source>
</evidence>
<dbReference type="Proteomes" id="UP000831859">
    <property type="component" value="Chromosome"/>
</dbReference>
<feature type="transmembrane region" description="Helical" evidence="2">
    <location>
        <begin position="103"/>
        <end position="124"/>
    </location>
</feature>
<evidence type="ECO:0000256" key="1">
    <source>
        <dbReference type="SAM" id="MobiDB-lite"/>
    </source>
</evidence>
<accession>A0ABY4PHB3</accession>
<reference evidence="3 4" key="1">
    <citation type="journal article" date="2022" name="Int. J. Syst. Evol. Microbiol.">
        <title>Apilactobacillus apisilvae sp. nov., Nicolia spurrieriana gen. nov. sp. nov., Bombilactobacillus folatiphilus sp. nov. and Bombilactobacillus thymidiniphilus sp. nov., four new lactic acid bacterial isolates from stingless bees Tetragonula carbonaria and Austroplebeia australis.</title>
        <authorList>
            <person name="Oliphant S.A."/>
            <person name="Watson-Haigh N.S."/>
            <person name="Sumby K.M."/>
            <person name="Gardner J."/>
            <person name="Groom S."/>
            <person name="Jiranek V."/>
        </authorList>
    </citation>
    <scope>NUCLEOTIDE SEQUENCE [LARGE SCALE GENOMIC DNA]</scope>
    <source>
        <strain evidence="3 4">SG5_A10</strain>
    </source>
</reference>
<protein>
    <submittedName>
        <fullName evidence="3">DUF1129 domain-containing protein</fullName>
    </submittedName>
</protein>
<gene>
    <name evidence="3" type="ORF">MOO46_06880</name>
</gene>
<name>A0ABY4PHB3_9LACO</name>
<sequence length="244" mass="28129">MTEKRNAHVQQKRHESDKKERTQFDNIGLTKRNADYMFRFNRQLMATDLSVERKSEIVKQMKDQLLVEQKHGATARNLYGTVEQRIDFIMNPPKKPISMMDNFWPNAVYNMLFFYIIFNILYGITMLMSKNSANEQSVGIISITVLSILSGILIPLLTRMMDSNVKHKYSGWTRVLFLLLIIVAWIAAFAISMGIPKGIINPVVPFYVNFILAVISIGLAIYVYKKYTITVNFFTPGMKANGRR</sequence>
<feature type="transmembrane region" description="Helical" evidence="2">
    <location>
        <begin position="175"/>
        <end position="195"/>
    </location>
</feature>
<evidence type="ECO:0000256" key="2">
    <source>
        <dbReference type="SAM" id="Phobius"/>
    </source>
</evidence>
<feature type="transmembrane region" description="Helical" evidence="2">
    <location>
        <begin position="136"/>
        <end position="154"/>
    </location>
</feature>
<keyword evidence="2" id="KW-0812">Transmembrane</keyword>
<keyword evidence="2" id="KW-0472">Membrane</keyword>
<keyword evidence="2" id="KW-1133">Transmembrane helix</keyword>
<feature type="region of interest" description="Disordered" evidence="1">
    <location>
        <begin position="1"/>
        <end position="22"/>
    </location>
</feature>
<evidence type="ECO:0000313" key="3">
    <source>
        <dbReference type="EMBL" id="UQS84962.1"/>
    </source>
</evidence>